<proteinExistence type="predicted"/>
<feature type="non-terminal residue" evidence="1">
    <location>
        <position position="1"/>
    </location>
</feature>
<evidence type="ECO:0000313" key="2">
    <source>
        <dbReference type="Proteomes" id="UP001444661"/>
    </source>
</evidence>
<accession>A0ABR1SP59</accession>
<dbReference type="EMBL" id="JAQQWK010000008">
    <property type="protein sequence ID" value="KAK8036105.1"/>
    <property type="molecule type" value="Genomic_DNA"/>
</dbReference>
<gene>
    <name evidence="1" type="ORF">PG993_008719</name>
</gene>
<dbReference type="Proteomes" id="UP001444661">
    <property type="component" value="Unassembled WGS sequence"/>
</dbReference>
<comment type="caution">
    <text evidence="1">The sequence shown here is derived from an EMBL/GenBank/DDBJ whole genome shotgun (WGS) entry which is preliminary data.</text>
</comment>
<protein>
    <submittedName>
        <fullName evidence="1">Uncharacterized protein</fullName>
    </submittedName>
</protein>
<keyword evidence="2" id="KW-1185">Reference proteome</keyword>
<sequence length="69" mass="7486">SISLPDRRGFATWEALDLLPTRLLPCVSTITYTTTTSPLRARHRVCDSLQLLPGLDVLDGGGPPKPDRG</sequence>
<name>A0ABR1SP59_9PEZI</name>
<reference evidence="1 2" key="1">
    <citation type="submission" date="2023-01" db="EMBL/GenBank/DDBJ databases">
        <title>Analysis of 21 Apiospora genomes using comparative genomics revels a genus with tremendous synthesis potential of carbohydrate active enzymes and secondary metabolites.</title>
        <authorList>
            <person name="Sorensen T."/>
        </authorList>
    </citation>
    <scope>NUCLEOTIDE SEQUENCE [LARGE SCALE GENOMIC DNA]</scope>
    <source>
        <strain evidence="1 2">CBS 33761</strain>
    </source>
</reference>
<evidence type="ECO:0000313" key="1">
    <source>
        <dbReference type="EMBL" id="KAK8036105.1"/>
    </source>
</evidence>
<organism evidence="1 2">
    <name type="scientific">Apiospora rasikravindrae</name>
    <dbReference type="NCBI Taxonomy" id="990691"/>
    <lineage>
        <taxon>Eukaryota</taxon>
        <taxon>Fungi</taxon>
        <taxon>Dikarya</taxon>
        <taxon>Ascomycota</taxon>
        <taxon>Pezizomycotina</taxon>
        <taxon>Sordariomycetes</taxon>
        <taxon>Xylariomycetidae</taxon>
        <taxon>Amphisphaeriales</taxon>
        <taxon>Apiosporaceae</taxon>
        <taxon>Apiospora</taxon>
    </lineage>
</organism>